<keyword evidence="1" id="KW-0472">Membrane</keyword>
<feature type="transmembrane region" description="Helical" evidence="1">
    <location>
        <begin position="276"/>
        <end position="295"/>
    </location>
</feature>
<dbReference type="InterPro" id="IPR026870">
    <property type="entry name" value="Zinc_ribbon_dom"/>
</dbReference>
<protein>
    <recommendedName>
        <fullName evidence="2">Zinc-ribbon domain-containing protein</fullName>
    </recommendedName>
</protein>
<dbReference type="InterPro" id="IPR022134">
    <property type="entry name" value="DUF3667"/>
</dbReference>
<keyword evidence="1" id="KW-1133">Transmembrane helix</keyword>
<reference evidence="3 4" key="1">
    <citation type="submission" date="2016-10" db="EMBL/GenBank/DDBJ databases">
        <authorList>
            <person name="de Groot N.N."/>
        </authorList>
    </citation>
    <scope>NUCLEOTIDE SEQUENCE [LARGE SCALE GENOMIC DNA]</scope>
    <source>
        <strain evidence="3 4">DSM 17794</strain>
    </source>
</reference>
<sequence length="361" mass="42460">MEEERNHLKYRGERCLNCGHKLDKSDKYCPACGQLNSTKKLALDDFFNEFFAGIFAYDSRFRRTIKALLFSPGKISKDYIVGKRMRYANPFRFYLSASIIFFIIWGFINSFEIQPATTDFNSEEIETSQKTIDSLDIPRPQVGGREFKLDSLIRSQQAKDRVTYQKVYKDWAALDSLSLIESSSNQFNIYSKYYKQTGVLSAEQALDSLHHPQSNFNHWLYKKATDWNILKNNPQIFLNYFINKLPFIIFFYLPVFAFFIWLLYLRRPFNYMEHLIFTFHVQTTFFVLYGLAILIDHIFNTNLGITIATLIFIFYLYKAMRKFYGQSHVKTIVKFMLLNIIFFTLAIIAGVVSIIASFALY</sequence>
<dbReference type="STRING" id="287099.SAMN05660413_00943"/>
<evidence type="ECO:0000256" key="1">
    <source>
        <dbReference type="SAM" id="Phobius"/>
    </source>
</evidence>
<organism evidence="3 4">
    <name type="scientific">Salegentibacter flavus</name>
    <dbReference type="NCBI Taxonomy" id="287099"/>
    <lineage>
        <taxon>Bacteria</taxon>
        <taxon>Pseudomonadati</taxon>
        <taxon>Bacteroidota</taxon>
        <taxon>Flavobacteriia</taxon>
        <taxon>Flavobacteriales</taxon>
        <taxon>Flavobacteriaceae</taxon>
        <taxon>Salegentibacter</taxon>
    </lineage>
</organism>
<dbReference type="Pfam" id="PF13240">
    <property type="entry name" value="Zn_Ribbon_1"/>
    <property type="match status" value="1"/>
</dbReference>
<feature type="transmembrane region" description="Helical" evidence="1">
    <location>
        <begin position="301"/>
        <end position="317"/>
    </location>
</feature>
<dbReference type="Pfam" id="PF12412">
    <property type="entry name" value="DUF3667"/>
    <property type="match status" value="1"/>
</dbReference>
<gene>
    <name evidence="3" type="ORF">SAMN05660413_00943</name>
</gene>
<feature type="transmembrane region" description="Helical" evidence="1">
    <location>
        <begin position="91"/>
        <end position="108"/>
    </location>
</feature>
<dbReference type="Proteomes" id="UP000199153">
    <property type="component" value="Unassembled WGS sequence"/>
</dbReference>
<evidence type="ECO:0000259" key="2">
    <source>
        <dbReference type="Pfam" id="PF13240"/>
    </source>
</evidence>
<evidence type="ECO:0000313" key="3">
    <source>
        <dbReference type="EMBL" id="SFN41413.1"/>
    </source>
</evidence>
<dbReference type="RefSeq" id="WP_093406541.1">
    <property type="nucleotide sequence ID" value="NZ_FOVL01000004.1"/>
</dbReference>
<name>A0A1I4YUH4_9FLAO</name>
<dbReference type="OrthoDB" id="675873at2"/>
<keyword evidence="1" id="KW-0812">Transmembrane</keyword>
<feature type="domain" description="Zinc-ribbon" evidence="2">
    <location>
        <begin position="15"/>
        <end position="33"/>
    </location>
</feature>
<evidence type="ECO:0000313" key="4">
    <source>
        <dbReference type="Proteomes" id="UP000199153"/>
    </source>
</evidence>
<accession>A0A1I4YUH4</accession>
<dbReference type="AlphaFoldDB" id="A0A1I4YUH4"/>
<keyword evidence="4" id="KW-1185">Reference proteome</keyword>
<dbReference type="EMBL" id="FOVL01000004">
    <property type="protein sequence ID" value="SFN41413.1"/>
    <property type="molecule type" value="Genomic_DNA"/>
</dbReference>
<proteinExistence type="predicted"/>
<feature type="transmembrane region" description="Helical" evidence="1">
    <location>
        <begin position="337"/>
        <end position="360"/>
    </location>
</feature>
<feature type="transmembrane region" description="Helical" evidence="1">
    <location>
        <begin position="245"/>
        <end position="264"/>
    </location>
</feature>